<reference evidence="2" key="2">
    <citation type="journal article" date="2017" name="Plant Physiol. Biochem.">
        <title>Differential oxidative and antioxidative response of duckweed Lemna minor toward plant growth promoting/inhibiting bacteria.</title>
        <authorList>
            <person name="Ishizawa H."/>
            <person name="Kuroda M."/>
            <person name="Morikawa M."/>
            <person name="Ike M."/>
        </authorList>
    </citation>
    <scope>NUCLEOTIDE SEQUENCE [LARGE SCALE GENOMIC DNA]</scope>
    <source>
        <strain evidence="2">M6</strain>
    </source>
</reference>
<name>A0A3G9G9U0_9CAUL</name>
<organism evidence="1 2">
    <name type="scientific">Asticcacaulis excentricus</name>
    <dbReference type="NCBI Taxonomy" id="78587"/>
    <lineage>
        <taxon>Bacteria</taxon>
        <taxon>Pseudomonadati</taxon>
        <taxon>Pseudomonadota</taxon>
        <taxon>Alphaproteobacteria</taxon>
        <taxon>Caulobacterales</taxon>
        <taxon>Caulobacteraceae</taxon>
        <taxon>Asticcacaulis</taxon>
    </lineage>
</organism>
<geneLocation type="plasmid" evidence="2">
    <name>pasem-1 dna</name>
</geneLocation>
<dbReference type="AlphaFoldDB" id="A0A3G9G9U0"/>
<dbReference type="Proteomes" id="UP000278756">
    <property type="component" value="Plasmid pASEM-1"/>
</dbReference>
<gene>
    <name evidence="1" type="ORF">EM6_3312</name>
</gene>
<reference evidence="2" key="1">
    <citation type="journal article" date="2017" name="Biotechnol. Biofuels">
        <title>Evaluation of environmental bacterial communities as a factor affecting the growth of duckweed Lemna minor.</title>
        <authorList>
            <person name="Ishizawa H."/>
            <person name="Kuroda M."/>
            <person name="Morikawa M."/>
            <person name="Ike M."/>
        </authorList>
    </citation>
    <scope>NUCLEOTIDE SEQUENCE [LARGE SCALE GENOMIC DNA]</scope>
    <source>
        <strain evidence="2">M6</strain>
    </source>
</reference>
<sequence>MAHFWLFSILTSGDRNIACGDLGYQLDRGQMRKVIPADPFNRDDGAAIILSE</sequence>
<dbReference type="EMBL" id="AP018829">
    <property type="protein sequence ID" value="BBF82671.1"/>
    <property type="molecule type" value="Genomic_DNA"/>
</dbReference>
<evidence type="ECO:0000313" key="1">
    <source>
        <dbReference type="EMBL" id="BBF82671.1"/>
    </source>
</evidence>
<proteinExistence type="predicted"/>
<keyword evidence="1" id="KW-0614">Plasmid</keyword>
<accession>A0A3G9G9U0</accession>
<protein>
    <submittedName>
        <fullName evidence="1">Uncharacterized protein</fullName>
    </submittedName>
</protein>
<evidence type="ECO:0000313" key="2">
    <source>
        <dbReference type="Proteomes" id="UP000278756"/>
    </source>
</evidence>